<sequence length="170" mass="19070">MKKKCLSNLRAKHAQPRRPPHNGGDSIARERPSRRAFYACDRCECAHSRVGATRRPRRGRIPKILTPCFDLDAAVILQLTSSDLFDSILDFVVAIGDSRYGDVCSHNRFISAREGSAPSQKLMAIFSPVSGLRFVARLTREISPVFQFPQKRRFVCAPPAYTFSPFKSTA</sequence>
<dbReference type="Proteomes" id="UP000299102">
    <property type="component" value="Unassembled WGS sequence"/>
</dbReference>
<proteinExistence type="predicted"/>
<feature type="compositionally biased region" description="Basic residues" evidence="1">
    <location>
        <begin position="1"/>
        <end position="20"/>
    </location>
</feature>
<name>A0A4C1TG24_EUMVA</name>
<gene>
    <name evidence="2" type="ORF">EVAR_70576_1</name>
</gene>
<dbReference type="EMBL" id="BGZK01005075">
    <property type="protein sequence ID" value="GBP12398.1"/>
    <property type="molecule type" value="Genomic_DNA"/>
</dbReference>
<reference evidence="2 3" key="1">
    <citation type="journal article" date="2019" name="Commun. Biol.">
        <title>The bagworm genome reveals a unique fibroin gene that provides high tensile strength.</title>
        <authorList>
            <person name="Kono N."/>
            <person name="Nakamura H."/>
            <person name="Ohtoshi R."/>
            <person name="Tomita M."/>
            <person name="Numata K."/>
            <person name="Arakawa K."/>
        </authorList>
    </citation>
    <scope>NUCLEOTIDE SEQUENCE [LARGE SCALE GENOMIC DNA]</scope>
</reference>
<protein>
    <submittedName>
        <fullName evidence="2">Uncharacterized protein</fullName>
    </submittedName>
</protein>
<feature type="region of interest" description="Disordered" evidence="1">
    <location>
        <begin position="1"/>
        <end position="28"/>
    </location>
</feature>
<dbReference type="AlphaFoldDB" id="A0A4C1TG24"/>
<keyword evidence="3" id="KW-1185">Reference proteome</keyword>
<evidence type="ECO:0000256" key="1">
    <source>
        <dbReference type="SAM" id="MobiDB-lite"/>
    </source>
</evidence>
<organism evidence="2 3">
    <name type="scientific">Eumeta variegata</name>
    <name type="common">Bagworm moth</name>
    <name type="synonym">Eumeta japonica</name>
    <dbReference type="NCBI Taxonomy" id="151549"/>
    <lineage>
        <taxon>Eukaryota</taxon>
        <taxon>Metazoa</taxon>
        <taxon>Ecdysozoa</taxon>
        <taxon>Arthropoda</taxon>
        <taxon>Hexapoda</taxon>
        <taxon>Insecta</taxon>
        <taxon>Pterygota</taxon>
        <taxon>Neoptera</taxon>
        <taxon>Endopterygota</taxon>
        <taxon>Lepidoptera</taxon>
        <taxon>Glossata</taxon>
        <taxon>Ditrysia</taxon>
        <taxon>Tineoidea</taxon>
        <taxon>Psychidae</taxon>
        <taxon>Oiketicinae</taxon>
        <taxon>Eumeta</taxon>
    </lineage>
</organism>
<evidence type="ECO:0000313" key="3">
    <source>
        <dbReference type="Proteomes" id="UP000299102"/>
    </source>
</evidence>
<comment type="caution">
    <text evidence="2">The sequence shown here is derived from an EMBL/GenBank/DDBJ whole genome shotgun (WGS) entry which is preliminary data.</text>
</comment>
<evidence type="ECO:0000313" key="2">
    <source>
        <dbReference type="EMBL" id="GBP12398.1"/>
    </source>
</evidence>
<accession>A0A4C1TG24</accession>